<dbReference type="PANTHER" id="PTHR31748">
    <property type="entry name" value="SERPENTINE RECEPTOR, CLASS V"/>
    <property type="match status" value="1"/>
</dbReference>
<dbReference type="AlphaFoldDB" id="A0A0K0G605"/>
<evidence type="ECO:0000313" key="9">
    <source>
        <dbReference type="WBParaSite" id="SVE_2018100.1"/>
    </source>
</evidence>
<name>A0A0K0G605_STRVS</name>
<dbReference type="Pfam" id="PF02118">
    <property type="entry name" value="Srg"/>
    <property type="match status" value="1"/>
</dbReference>
<keyword evidence="5 6" id="KW-0472">Membrane</keyword>
<protein>
    <recommendedName>
        <fullName evidence="6">Serpentine receptor class gamma</fullName>
    </recommendedName>
</protein>
<evidence type="ECO:0000256" key="1">
    <source>
        <dbReference type="ARBA" id="ARBA00004141"/>
    </source>
</evidence>
<dbReference type="GO" id="GO:0004888">
    <property type="term" value="F:transmembrane signaling receptor activity"/>
    <property type="evidence" value="ECO:0007669"/>
    <property type="project" value="InterPro"/>
</dbReference>
<evidence type="ECO:0000256" key="6">
    <source>
        <dbReference type="RuleBase" id="RU280813"/>
    </source>
</evidence>
<evidence type="ECO:0000256" key="2">
    <source>
        <dbReference type="ARBA" id="ARBA00005692"/>
    </source>
</evidence>
<feature type="transmembrane region" description="Helical" evidence="6">
    <location>
        <begin position="241"/>
        <end position="267"/>
    </location>
</feature>
<keyword evidence="4 6" id="KW-1133">Transmembrane helix</keyword>
<dbReference type="WBParaSite" id="SVE_2018100.1">
    <property type="protein sequence ID" value="SVE_2018100.1"/>
    <property type="gene ID" value="SVE_2018100"/>
</dbReference>
<dbReference type="InterPro" id="IPR017452">
    <property type="entry name" value="GPCR_Rhodpsn_7TM"/>
</dbReference>
<organism evidence="8 9">
    <name type="scientific">Strongyloides venezuelensis</name>
    <name type="common">Threadworm</name>
    <dbReference type="NCBI Taxonomy" id="75913"/>
    <lineage>
        <taxon>Eukaryota</taxon>
        <taxon>Metazoa</taxon>
        <taxon>Ecdysozoa</taxon>
        <taxon>Nematoda</taxon>
        <taxon>Chromadorea</taxon>
        <taxon>Rhabditida</taxon>
        <taxon>Tylenchina</taxon>
        <taxon>Panagrolaimomorpha</taxon>
        <taxon>Strongyloidoidea</taxon>
        <taxon>Strongyloididae</taxon>
        <taxon>Strongyloides</taxon>
    </lineage>
</organism>
<comment type="similarity">
    <text evidence="2 6">Belongs to the nematode receptor-like protein srg family.</text>
</comment>
<comment type="subcellular location">
    <subcellularLocation>
        <location evidence="1">Membrane</location>
        <topology evidence="1">Multi-pass membrane protein</topology>
    </subcellularLocation>
</comment>
<evidence type="ECO:0000313" key="8">
    <source>
        <dbReference type="Proteomes" id="UP000035680"/>
    </source>
</evidence>
<evidence type="ECO:0000259" key="7">
    <source>
        <dbReference type="PROSITE" id="PS50262"/>
    </source>
</evidence>
<dbReference type="GO" id="GO:0016020">
    <property type="term" value="C:membrane"/>
    <property type="evidence" value="ECO:0007669"/>
    <property type="project" value="UniProtKB-SubCell"/>
</dbReference>
<evidence type="ECO:0000256" key="3">
    <source>
        <dbReference type="ARBA" id="ARBA00022692"/>
    </source>
</evidence>
<accession>A0A0K0G605</accession>
<feature type="transmembrane region" description="Helical" evidence="6">
    <location>
        <begin position="80"/>
        <end position="100"/>
    </location>
</feature>
<feature type="transmembrane region" description="Helical" evidence="6">
    <location>
        <begin position="213"/>
        <end position="235"/>
    </location>
</feature>
<keyword evidence="8" id="KW-1185">Reference proteome</keyword>
<proteinExistence type="inferred from homology"/>
<dbReference type="GO" id="GO:0007606">
    <property type="term" value="P:sensory perception of chemical stimulus"/>
    <property type="evidence" value="ECO:0007669"/>
    <property type="project" value="UniProtKB-UniRule"/>
</dbReference>
<dbReference type="InterPro" id="IPR000609">
    <property type="entry name" value="7TM_GPCR_serpentine_rcpt_Srg"/>
</dbReference>
<evidence type="ECO:0000256" key="4">
    <source>
        <dbReference type="ARBA" id="ARBA00022989"/>
    </source>
</evidence>
<feature type="transmembrane region" description="Helical" evidence="6">
    <location>
        <begin position="169"/>
        <end position="192"/>
    </location>
</feature>
<dbReference type="Proteomes" id="UP000035680">
    <property type="component" value="Unassembled WGS sequence"/>
</dbReference>
<reference evidence="8" key="1">
    <citation type="submission" date="2014-07" db="EMBL/GenBank/DDBJ databases">
        <authorList>
            <person name="Martin A.A"/>
            <person name="De Silva N."/>
        </authorList>
    </citation>
    <scope>NUCLEOTIDE SEQUENCE</scope>
</reference>
<dbReference type="Gene3D" id="1.20.1070.10">
    <property type="entry name" value="Rhodopsin 7-helix transmembrane proteins"/>
    <property type="match status" value="1"/>
</dbReference>
<reference evidence="9" key="2">
    <citation type="submission" date="2015-08" db="UniProtKB">
        <authorList>
            <consortium name="WormBaseParasite"/>
        </authorList>
    </citation>
    <scope>IDENTIFICATION</scope>
</reference>
<feature type="domain" description="G-protein coupled receptors family 1 profile" evidence="7">
    <location>
        <begin position="91"/>
        <end position="251"/>
    </location>
</feature>
<keyword evidence="3 6" id="KW-0812">Transmembrane</keyword>
<dbReference type="CDD" id="cd00637">
    <property type="entry name" value="7tm_classA_rhodopsin-like"/>
    <property type="match status" value="1"/>
</dbReference>
<feature type="transmembrane region" description="Helical" evidence="6">
    <location>
        <begin position="121"/>
        <end position="142"/>
    </location>
</feature>
<dbReference type="PANTHER" id="PTHR31748:SF1">
    <property type="entry name" value="SERPENTINE RECEPTOR, CLASS V"/>
    <property type="match status" value="1"/>
</dbReference>
<dbReference type="PROSITE" id="PS50262">
    <property type="entry name" value="G_PROTEIN_RECEP_F1_2"/>
    <property type="match status" value="1"/>
</dbReference>
<dbReference type="SUPFAM" id="SSF81321">
    <property type="entry name" value="Family A G protein-coupled receptor-like"/>
    <property type="match status" value="1"/>
</dbReference>
<evidence type="ECO:0000256" key="5">
    <source>
        <dbReference type="ARBA" id="ARBA00023136"/>
    </source>
</evidence>
<comment type="caution">
    <text evidence="6">Lacks conserved residue(s) required for the propagation of feature annotation.</text>
</comment>
<sequence length="302" mass="35867">MNRFLEDMEYYNGLPNDLKSIISKKIDSKQDIIIESDLKNQWKKSLITKLNCESKEICQFPKWGFYNDFMENNDWTATTFYVIGTQQTTFTFLTTLLISINRYIAVKYPLSYKHHFSRSKIIIILLCFIILSTTIGLIHISLNARYKKSGLYDYFAPYLESKNVIYYQIFYQLFLLGTISIVTCIFNVITVLTMKKHNKIDNKCKRDLNYIKYSIFIFITLFIIETFFICRFFALNYKIKFLSYITIFLHVVGFDLTSVGDFYFLLYSSSELRRALKIVFGCSKKFNNKVNIKVIYQRRLEP</sequence>